<accession>A0A9Y1FM63</accession>
<evidence type="ECO:0000256" key="2">
    <source>
        <dbReference type="ARBA" id="ARBA00022475"/>
    </source>
</evidence>
<feature type="transmembrane region" description="Helical" evidence="7">
    <location>
        <begin position="787"/>
        <end position="806"/>
    </location>
</feature>
<dbReference type="Pfam" id="PF12704">
    <property type="entry name" value="MacB_PCD"/>
    <property type="match status" value="1"/>
</dbReference>
<dbReference type="InterPro" id="IPR050250">
    <property type="entry name" value="Macrolide_Exporter_MacB"/>
</dbReference>
<evidence type="ECO:0000256" key="3">
    <source>
        <dbReference type="ARBA" id="ARBA00022692"/>
    </source>
</evidence>
<feature type="domain" description="MacB-like periplasmic core" evidence="9">
    <location>
        <begin position="460"/>
        <end position="663"/>
    </location>
</feature>
<dbReference type="Pfam" id="PF02687">
    <property type="entry name" value="FtsX"/>
    <property type="match status" value="2"/>
</dbReference>
<comment type="similarity">
    <text evidence="6">Belongs to the ABC-4 integral membrane protein family.</text>
</comment>
<feature type="transmembrane region" description="Helical" evidence="7">
    <location>
        <begin position="694"/>
        <end position="713"/>
    </location>
</feature>
<proteinExistence type="inferred from homology"/>
<sequence length="827" mass="93434">MKIMTKKTLREIKNNKFRSLSIVLIVAITLAMLVGLRAAEPGLFATYNLNMREQHVADGTFSFTQMIDESNVTAISNNQTFLQQSDISEIEGRIFYSTELIFNDEPFKAYVIGIDFPNKLNVLNIEEKADDITDDNTILDKNNSCLVETRFAGHKIKFLGQNVPLNANLTVNFMGNDVNLTVKGIAQDSYYTYLVDEISKIPLLGNLAVIWVNIDTVRNLLNVSDTAINQVLFTVKDRFNKNMIYKAVGHLTNYFSANNVETSTIKFTIYDETDEYNMFLGDAGAADKAGTFFATLGLIICVVIISNTVSKLIYSQRKNIGLFLAMGSKKREIVFHYLGIVMFLSIIGILLGIPLALYLIISMVKATTKVYGFHLVARTIPLDEFIIGTTVTFVICALSSVLSSLPITKTTPREAMSVAFSRITITEKTLIEKSLSWIPVLNSIFLRIPLREVFLKKRKSMITILALTTSMIFLIISASMTYNTISSMEKNFDVYNNFDVKVTLSVPVPTQKISTFFKQNSDKLENITYHEIFLSFYTKIIRNDELLTWSQFECYQTNSTLRNYHVVKGDVTEKEDLGNSTIFLGKSLAGKYDIKIGDKINIGILGNYTVEVVGLVGELVDYSVLWTIESFQESGANAYFGIPNNYVNGITFNVKPGTDLKILRKIFEENFYIDTWTDQQTAKNSSLALLESSLGILMVFLGIGLAIGIIFSFQTMYMSFIDRHLDFIAFKAMGTKLKLIRRIIFIENGILSLFSLVLSVPIGYITYRWSIDYMMGDTFYVPYTIPLFIWPIILFLSLSSIYLATLRLMRKIKKMKLADELRQTGVS</sequence>
<gene>
    <name evidence="10" type="ORF">K9W45_04485</name>
</gene>
<dbReference type="PANTHER" id="PTHR30572:SF4">
    <property type="entry name" value="ABC TRANSPORTER PERMEASE YTRF"/>
    <property type="match status" value="1"/>
</dbReference>
<feature type="transmembrane region" description="Helical" evidence="7">
    <location>
        <begin position="385"/>
        <end position="407"/>
    </location>
</feature>
<evidence type="ECO:0000256" key="5">
    <source>
        <dbReference type="ARBA" id="ARBA00023136"/>
    </source>
</evidence>
<feature type="transmembrane region" description="Helical" evidence="7">
    <location>
        <begin position="743"/>
        <end position="767"/>
    </location>
</feature>
<dbReference type="GO" id="GO:0005886">
    <property type="term" value="C:plasma membrane"/>
    <property type="evidence" value="ECO:0007669"/>
    <property type="project" value="UniProtKB-SubCell"/>
</dbReference>
<name>A0A9Y1FM63_9ARCH</name>
<protein>
    <submittedName>
        <fullName evidence="10">FtsX-like permease family protein</fullName>
    </submittedName>
</protein>
<evidence type="ECO:0000256" key="6">
    <source>
        <dbReference type="ARBA" id="ARBA00038076"/>
    </source>
</evidence>
<dbReference type="EMBL" id="CP084166">
    <property type="protein sequence ID" value="UJG41726.1"/>
    <property type="molecule type" value="Genomic_DNA"/>
</dbReference>
<feature type="transmembrane region" description="Helical" evidence="7">
    <location>
        <begin position="292"/>
        <end position="314"/>
    </location>
</feature>
<dbReference type="GO" id="GO:0022857">
    <property type="term" value="F:transmembrane transporter activity"/>
    <property type="evidence" value="ECO:0007669"/>
    <property type="project" value="TreeGrafter"/>
</dbReference>
<keyword evidence="3 7" id="KW-0812">Transmembrane</keyword>
<evidence type="ECO:0000259" key="8">
    <source>
        <dbReference type="Pfam" id="PF02687"/>
    </source>
</evidence>
<evidence type="ECO:0000256" key="4">
    <source>
        <dbReference type="ARBA" id="ARBA00022989"/>
    </source>
</evidence>
<feature type="transmembrane region" description="Helical" evidence="7">
    <location>
        <begin position="335"/>
        <end position="361"/>
    </location>
</feature>
<feature type="domain" description="ABC3 transporter permease C-terminal" evidence="8">
    <location>
        <begin position="292"/>
        <end position="412"/>
    </location>
</feature>
<keyword evidence="4 7" id="KW-1133">Transmembrane helix</keyword>
<dbReference type="InterPro" id="IPR025857">
    <property type="entry name" value="MacB_PCD"/>
</dbReference>
<evidence type="ECO:0000256" key="7">
    <source>
        <dbReference type="SAM" id="Phobius"/>
    </source>
</evidence>
<organism evidence="10">
    <name type="scientific">Candidatus Heimdallarchaeum aukensis</name>
    <dbReference type="NCBI Taxonomy" id="2876573"/>
    <lineage>
        <taxon>Archaea</taxon>
        <taxon>Promethearchaeati</taxon>
        <taxon>Candidatus Heimdallarchaeota</taxon>
        <taxon>Candidatus Heimdallarchaeia (ex Rinke et al. 2021) (nom. nud.)</taxon>
        <taxon>Candidatus Heimdallarchaeales</taxon>
        <taxon>Candidatus Heimdallarchaeaceae</taxon>
        <taxon>Candidatus Heimdallarchaeum</taxon>
    </lineage>
</organism>
<feature type="domain" description="ABC3 transporter permease C-terminal" evidence="8">
    <location>
        <begin position="698"/>
        <end position="815"/>
    </location>
</feature>
<reference evidence="10" key="1">
    <citation type="journal article" date="2022" name="Nat. Microbiol.">
        <title>Unique mobile elements and scalable gene flow at the prokaryote-eukaryote boundary revealed by circularized Asgard archaea genomes.</title>
        <authorList>
            <person name="Wu F."/>
            <person name="Speth D.R."/>
            <person name="Philosof A."/>
            <person name="Cremiere A."/>
            <person name="Narayanan A."/>
            <person name="Barco R.A."/>
            <person name="Connon S.A."/>
            <person name="Amend J.P."/>
            <person name="Antoshechkin I.A."/>
            <person name="Orphan V.J."/>
        </authorList>
    </citation>
    <scope>NUCLEOTIDE SEQUENCE</scope>
    <source>
        <strain evidence="10">PM71</strain>
    </source>
</reference>
<keyword evidence="5 7" id="KW-0472">Membrane</keyword>
<feature type="transmembrane region" description="Helical" evidence="7">
    <location>
        <begin position="461"/>
        <end position="482"/>
    </location>
</feature>
<comment type="subcellular location">
    <subcellularLocation>
        <location evidence="1">Cell membrane</location>
        <topology evidence="1">Multi-pass membrane protein</topology>
    </subcellularLocation>
</comment>
<evidence type="ECO:0000256" key="1">
    <source>
        <dbReference type="ARBA" id="ARBA00004651"/>
    </source>
</evidence>
<evidence type="ECO:0000259" key="9">
    <source>
        <dbReference type="Pfam" id="PF12704"/>
    </source>
</evidence>
<keyword evidence="2" id="KW-1003">Cell membrane</keyword>
<dbReference type="PANTHER" id="PTHR30572">
    <property type="entry name" value="MEMBRANE COMPONENT OF TRANSPORTER-RELATED"/>
    <property type="match status" value="1"/>
</dbReference>
<dbReference type="InterPro" id="IPR003838">
    <property type="entry name" value="ABC3_permease_C"/>
</dbReference>
<dbReference type="AlphaFoldDB" id="A0A9Y1FM63"/>
<evidence type="ECO:0000313" key="10">
    <source>
        <dbReference type="EMBL" id="UJG41726.1"/>
    </source>
</evidence>
<dbReference type="Proteomes" id="UP001201020">
    <property type="component" value="Chromosome"/>
</dbReference>